<evidence type="ECO:0008006" key="4">
    <source>
        <dbReference type="Google" id="ProtNLM"/>
    </source>
</evidence>
<gene>
    <name evidence="2" type="ORF">RHIZ70_3564</name>
</gene>
<dbReference type="Proteomes" id="UP000254764">
    <property type="component" value="Unassembled WGS sequence"/>
</dbReference>
<dbReference type="STRING" id="1336235.GCA_000518785_02993"/>
<dbReference type="CDD" id="cd16441">
    <property type="entry name" value="beta_Kdo_transferase_KpsS"/>
    <property type="match status" value="1"/>
</dbReference>
<dbReference type="Pfam" id="PF05159">
    <property type="entry name" value="Capsule_synth"/>
    <property type="match status" value="1"/>
</dbReference>
<dbReference type="EMBL" id="UEYP01000005">
    <property type="protein sequence ID" value="SSC67856.1"/>
    <property type="molecule type" value="Genomic_DNA"/>
</dbReference>
<accession>A0A376AJ52</accession>
<evidence type="ECO:0000313" key="2">
    <source>
        <dbReference type="EMBL" id="SSC67856.1"/>
    </source>
</evidence>
<dbReference type="AlphaFoldDB" id="A0A376AJ52"/>
<evidence type="ECO:0000313" key="3">
    <source>
        <dbReference type="Proteomes" id="UP000254764"/>
    </source>
</evidence>
<dbReference type="GO" id="GO:0015774">
    <property type="term" value="P:polysaccharide transport"/>
    <property type="evidence" value="ECO:0007669"/>
    <property type="project" value="InterPro"/>
</dbReference>
<name>A0A376AJ52_9HYPH</name>
<feature type="region of interest" description="Disordered" evidence="1">
    <location>
        <begin position="398"/>
        <end position="421"/>
    </location>
</feature>
<sequence length="421" mass="47476">MFLQGPPSTFWRALADAFEAAGASTHRVNLSLGDQLYWRKPGALNYRGSFKRWPGFLEALIKREGITDILYYADQLPYHCVAREIGQRLGVRCHAMEFGYLRPDWITLERDGMGRLSHFPNDPEIIKAVGGQVPEPDMHVLYPHTFGQEAFNEVVYNLTAYFGRPFFPLYRADKYYNALVDYLPWVVRALQRKAGTPTDLLENGHVPFYVVALQLQSDYQIRANSPYAHLSEMLEEVIRSFAAHAPADHFLVVKQHPLDNGLERWGKRVAHIARRYQVEKRVIFIEEGNLVALLKRASGAVVVNSTVGLHSLRAHVPTIALGCAVFDVPGLTHQGALDSFWAEPEPVDDALLQRFLAAMAATIQVKGNFYHQEGRVIAIREIVRRILAHEVNEPGAFIDPPPRWSSPKASPRHIGNSGGRI</sequence>
<reference evidence="3" key="1">
    <citation type="submission" date="2018-07" db="EMBL/GenBank/DDBJ databases">
        <authorList>
            <person name="Peiro R."/>
            <person name="Begona"/>
            <person name="Cbmso G."/>
            <person name="Lopez M."/>
            <person name="Gonzalez S."/>
        </authorList>
    </citation>
    <scope>NUCLEOTIDE SEQUENCE [LARGE SCALE GENOMIC DNA]</scope>
</reference>
<proteinExistence type="predicted"/>
<dbReference type="GO" id="GO:0000271">
    <property type="term" value="P:polysaccharide biosynthetic process"/>
    <property type="evidence" value="ECO:0007669"/>
    <property type="project" value="InterPro"/>
</dbReference>
<dbReference type="RefSeq" id="WP_235842211.1">
    <property type="nucleotide sequence ID" value="NZ_UEYP01000005.1"/>
</dbReference>
<protein>
    <recommendedName>
        <fullName evidence="4">Capsule polysaccharide biosynthesis protein</fullName>
    </recommendedName>
</protein>
<evidence type="ECO:0000256" key="1">
    <source>
        <dbReference type="SAM" id="MobiDB-lite"/>
    </source>
</evidence>
<keyword evidence="3" id="KW-1185">Reference proteome</keyword>
<dbReference type="InterPro" id="IPR007833">
    <property type="entry name" value="Capsule_polysaccharide_synth"/>
</dbReference>
<organism evidence="2 3">
    <name type="scientific">Ciceribacter selenitireducens ATCC BAA-1503</name>
    <dbReference type="NCBI Taxonomy" id="1336235"/>
    <lineage>
        <taxon>Bacteria</taxon>
        <taxon>Pseudomonadati</taxon>
        <taxon>Pseudomonadota</taxon>
        <taxon>Alphaproteobacteria</taxon>
        <taxon>Hyphomicrobiales</taxon>
        <taxon>Rhizobiaceae</taxon>
        <taxon>Ciceribacter</taxon>
    </lineage>
</organism>